<dbReference type="GeneID" id="76835555"/>
<feature type="domain" description="Glycosyl transferase family 1" evidence="1">
    <location>
        <begin position="205"/>
        <end position="358"/>
    </location>
</feature>
<accession>A0A9X9S373</accession>
<dbReference type="Pfam" id="PF00534">
    <property type="entry name" value="Glycos_transf_1"/>
    <property type="match status" value="1"/>
</dbReference>
<dbReference type="Gene3D" id="3.40.50.2000">
    <property type="entry name" value="Glycogen Phosphorylase B"/>
    <property type="match status" value="2"/>
</dbReference>
<dbReference type="KEGG" id="mou:OU421_10595"/>
<dbReference type="GO" id="GO:0016757">
    <property type="term" value="F:glycosyltransferase activity"/>
    <property type="evidence" value="ECO:0007669"/>
    <property type="project" value="InterPro"/>
</dbReference>
<dbReference type="InterPro" id="IPR050194">
    <property type="entry name" value="Glycosyltransferase_grp1"/>
</dbReference>
<evidence type="ECO:0000313" key="3">
    <source>
        <dbReference type="EMBL" id="WAI00856.1"/>
    </source>
</evidence>
<reference evidence="3" key="1">
    <citation type="submission" date="2022-11" db="EMBL/GenBank/DDBJ databases">
        <title>Complete genome sequence of Methanogenium organophilum DSM 3596.</title>
        <authorList>
            <person name="Chen S.-C."/>
            <person name="Lai S.-J."/>
            <person name="You Y.-T."/>
        </authorList>
    </citation>
    <scope>NUCLEOTIDE SEQUENCE</scope>
    <source>
        <strain evidence="3">DSM 3596</strain>
    </source>
</reference>
<feature type="domain" description="Glycosyltransferase subfamily 4-like N-terminal" evidence="2">
    <location>
        <begin position="25"/>
        <end position="194"/>
    </location>
</feature>
<evidence type="ECO:0000259" key="1">
    <source>
        <dbReference type="Pfam" id="PF00534"/>
    </source>
</evidence>
<proteinExistence type="predicted"/>
<dbReference type="Pfam" id="PF13439">
    <property type="entry name" value="Glyco_transf_4"/>
    <property type="match status" value="1"/>
</dbReference>
<dbReference type="EMBL" id="CP113361">
    <property type="protein sequence ID" value="WAI00856.1"/>
    <property type="molecule type" value="Genomic_DNA"/>
</dbReference>
<gene>
    <name evidence="3" type="ORF">OU421_10595</name>
</gene>
<evidence type="ECO:0000259" key="2">
    <source>
        <dbReference type="Pfam" id="PF13439"/>
    </source>
</evidence>
<dbReference type="AlphaFoldDB" id="A0A9X9S373"/>
<keyword evidence="4" id="KW-1185">Reference proteome</keyword>
<protein>
    <submittedName>
        <fullName evidence="3">Glycosyltransferase family 4 protein</fullName>
    </submittedName>
</protein>
<name>A0A9X9S373_METOG</name>
<dbReference type="Proteomes" id="UP001163096">
    <property type="component" value="Chromosome"/>
</dbReference>
<dbReference type="PANTHER" id="PTHR45947">
    <property type="entry name" value="SULFOQUINOVOSYL TRANSFERASE SQD2"/>
    <property type="match status" value="1"/>
</dbReference>
<dbReference type="InterPro" id="IPR028098">
    <property type="entry name" value="Glyco_trans_4-like_N"/>
</dbReference>
<dbReference type="CDD" id="cd03798">
    <property type="entry name" value="GT4_WlbH-like"/>
    <property type="match status" value="1"/>
</dbReference>
<dbReference type="SUPFAM" id="SSF53756">
    <property type="entry name" value="UDP-Glycosyltransferase/glycogen phosphorylase"/>
    <property type="match status" value="1"/>
</dbReference>
<evidence type="ECO:0000313" key="4">
    <source>
        <dbReference type="Proteomes" id="UP001163096"/>
    </source>
</evidence>
<dbReference type="InterPro" id="IPR001296">
    <property type="entry name" value="Glyco_trans_1"/>
</dbReference>
<dbReference type="PANTHER" id="PTHR45947:SF15">
    <property type="entry name" value="TEICHURONIC ACID BIOSYNTHESIS GLYCOSYLTRANSFERASE TUAC-RELATED"/>
    <property type="match status" value="1"/>
</dbReference>
<dbReference type="RefSeq" id="WP_268186061.1">
    <property type="nucleotide sequence ID" value="NZ_CP113361.1"/>
</dbReference>
<organism evidence="3 4">
    <name type="scientific">Methanogenium organophilum</name>
    <dbReference type="NCBI Taxonomy" id="2199"/>
    <lineage>
        <taxon>Archaea</taxon>
        <taxon>Methanobacteriati</taxon>
        <taxon>Methanobacteriota</taxon>
        <taxon>Stenosarchaea group</taxon>
        <taxon>Methanomicrobia</taxon>
        <taxon>Methanomicrobiales</taxon>
        <taxon>Methanomicrobiaceae</taxon>
        <taxon>Methanogenium</taxon>
    </lineage>
</organism>
<sequence>MPDKNLLVIANNFPNRDDSYTGQIFVKEQLKYLKANFHAVYVISPVAFGIEKFRKTTYVNYTYDNVRVFFPKYLNIPIFFYYGKAGWLHLAKKAIFDLIQKEQISIDVIHAHFTWPAGALAIECKKKYDVPVVITEHASTTFERAIATRDHAFLTTWEFADSIIRVKEGDISDMYTVGIDPQKIRFIPNGFDAQKFYPMDSEMCKQKVGLPHNKKIILYVGNLYTEIKGHKYLVDAVAEIVKQRQDILIIIIGSGSLKNTIETQIHSLGLEEYITLAGRKLHGEIPLWMNACDLFVLPSLKESFGIVQLEALACGKPVVATRNGGSEEVITSDEYGLLVSPGDAMDLAGKILVALDREWNTDAILTYAQLFTWEHVAKEIMGVYEHIMRENV</sequence>